<accession>A0ABS3UTF0</accession>
<protein>
    <submittedName>
        <fullName evidence="1">Uncharacterized protein</fullName>
    </submittedName>
</protein>
<name>A0ABS3UTF0_9ACTN</name>
<dbReference type="Proteomes" id="UP000679690">
    <property type="component" value="Unassembled WGS sequence"/>
</dbReference>
<evidence type="ECO:0000313" key="1">
    <source>
        <dbReference type="EMBL" id="MBO3741832.1"/>
    </source>
</evidence>
<reference evidence="1 2" key="1">
    <citation type="submission" date="2021-03" db="EMBL/GenBank/DDBJ databases">
        <title>Actinoplanes flavus sp. nov., a novel actinomycete isolated from Coconut Palm rhizosphere soil.</title>
        <authorList>
            <person name="Luo X."/>
        </authorList>
    </citation>
    <scope>NUCLEOTIDE SEQUENCE [LARGE SCALE GENOMIC DNA]</scope>
    <source>
        <strain evidence="1 2">NEAU-H7</strain>
    </source>
</reference>
<proteinExistence type="predicted"/>
<evidence type="ECO:0000313" key="2">
    <source>
        <dbReference type="Proteomes" id="UP000679690"/>
    </source>
</evidence>
<sequence>MLSSKDGHPAGATTLGVSARAGQEYWVHAACTSTTPGKTLSVEVRSAKPGAPADALVAFEIPCDGTLTVNGIGDHLPAEPIGVYLLGDQSDVPSAYAVVAPTPSLPEGK</sequence>
<comment type="caution">
    <text evidence="1">The sequence shown here is derived from an EMBL/GenBank/DDBJ whole genome shotgun (WGS) entry which is preliminary data.</text>
</comment>
<organism evidence="1 2">
    <name type="scientific">Actinoplanes flavus</name>
    <dbReference type="NCBI Taxonomy" id="2820290"/>
    <lineage>
        <taxon>Bacteria</taxon>
        <taxon>Bacillati</taxon>
        <taxon>Actinomycetota</taxon>
        <taxon>Actinomycetes</taxon>
        <taxon>Micromonosporales</taxon>
        <taxon>Micromonosporaceae</taxon>
        <taxon>Actinoplanes</taxon>
    </lineage>
</organism>
<gene>
    <name evidence="1" type="ORF">J5X75_30420</name>
</gene>
<dbReference type="EMBL" id="JAGFNS010000023">
    <property type="protein sequence ID" value="MBO3741832.1"/>
    <property type="molecule type" value="Genomic_DNA"/>
</dbReference>
<keyword evidence="2" id="KW-1185">Reference proteome</keyword>
<dbReference type="RefSeq" id="WP_208470969.1">
    <property type="nucleotide sequence ID" value="NZ_JAGFNS010000023.1"/>
</dbReference>